<feature type="region of interest" description="Disordered" evidence="1">
    <location>
        <begin position="127"/>
        <end position="148"/>
    </location>
</feature>
<protein>
    <submittedName>
        <fullName evidence="2">Uncharacterized protein</fullName>
    </submittedName>
</protein>
<proteinExistence type="predicted"/>
<organism evidence="2 3">
    <name type="scientific">Coniochaeta ligniaria NRRL 30616</name>
    <dbReference type="NCBI Taxonomy" id="1408157"/>
    <lineage>
        <taxon>Eukaryota</taxon>
        <taxon>Fungi</taxon>
        <taxon>Dikarya</taxon>
        <taxon>Ascomycota</taxon>
        <taxon>Pezizomycotina</taxon>
        <taxon>Sordariomycetes</taxon>
        <taxon>Sordariomycetidae</taxon>
        <taxon>Coniochaetales</taxon>
        <taxon>Coniochaetaceae</taxon>
        <taxon>Coniochaeta</taxon>
    </lineage>
</organism>
<sequence length="277" mass="30498">MSPSNIPIFTTILAMSRDVETVDLRRFAHRWRRRAKSAVIRSTMLASNAFPLSSRPVPVSIWTMLYLYLRLDLRILGWARQLTDQRPAAVANEARKKSYTKSPTTSRSTGLVKFLVVEVDQAKFIGEGGSAAPGKGEEEEAAGAGAGASRFGARSATSHHAVALVEERTTLAFEQEMVATALRRHQREEAHRHLEEEQEEGPPPVEQTNPMLPPRRGRVPAPAPAVHTPTIAFTLRPDSASGPATPASPFLTAAETPDRHCRSRSNHCRQVQFLPTL</sequence>
<dbReference type="EMBL" id="KV875107">
    <property type="protein sequence ID" value="OIW23321.1"/>
    <property type="molecule type" value="Genomic_DNA"/>
</dbReference>
<feature type="compositionally biased region" description="Basic and acidic residues" evidence="1">
    <location>
        <begin position="186"/>
        <end position="195"/>
    </location>
</feature>
<evidence type="ECO:0000313" key="3">
    <source>
        <dbReference type="Proteomes" id="UP000182658"/>
    </source>
</evidence>
<dbReference type="InParanoid" id="A0A1J7IQD7"/>
<evidence type="ECO:0000313" key="2">
    <source>
        <dbReference type="EMBL" id="OIW23321.1"/>
    </source>
</evidence>
<accession>A0A1J7IQD7</accession>
<evidence type="ECO:0000256" key="1">
    <source>
        <dbReference type="SAM" id="MobiDB-lite"/>
    </source>
</evidence>
<dbReference type="Proteomes" id="UP000182658">
    <property type="component" value="Unassembled WGS sequence"/>
</dbReference>
<feature type="region of interest" description="Disordered" evidence="1">
    <location>
        <begin position="186"/>
        <end position="263"/>
    </location>
</feature>
<name>A0A1J7IQD7_9PEZI</name>
<dbReference type="AlphaFoldDB" id="A0A1J7IQD7"/>
<reference evidence="2 3" key="1">
    <citation type="submission" date="2016-10" db="EMBL/GenBank/DDBJ databases">
        <title>Draft genome sequence of Coniochaeta ligniaria NRRL30616, a lignocellulolytic fungus for bioabatement of inhibitors in plant biomass hydrolysates.</title>
        <authorList>
            <consortium name="DOE Joint Genome Institute"/>
            <person name="Jimenez D.J."/>
            <person name="Hector R.E."/>
            <person name="Riley R."/>
            <person name="Sun H."/>
            <person name="Grigoriev I.V."/>
            <person name="Van Elsas J.D."/>
            <person name="Nichols N.N."/>
        </authorList>
    </citation>
    <scope>NUCLEOTIDE SEQUENCE [LARGE SCALE GENOMIC DNA]</scope>
    <source>
        <strain evidence="2 3">NRRL 30616</strain>
    </source>
</reference>
<keyword evidence="3" id="KW-1185">Reference proteome</keyword>
<gene>
    <name evidence="2" type="ORF">CONLIGDRAFT_686760</name>
</gene>